<proteinExistence type="predicted"/>
<name>A0A6S6TNB8_9GAMM</name>
<feature type="region of interest" description="Disordered" evidence="1">
    <location>
        <begin position="1"/>
        <end position="20"/>
    </location>
</feature>
<accession>A0A6S6TNB8</accession>
<organism evidence="2">
    <name type="scientific">uncultured Thiotrichaceae bacterium</name>
    <dbReference type="NCBI Taxonomy" id="298394"/>
    <lineage>
        <taxon>Bacteria</taxon>
        <taxon>Pseudomonadati</taxon>
        <taxon>Pseudomonadota</taxon>
        <taxon>Gammaproteobacteria</taxon>
        <taxon>Thiotrichales</taxon>
        <taxon>Thiotrichaceae</taxon>
        <taxon>environmental samples</taxon>
    </lineage>
</organism>
<reference evidence="2" key="1">
    <citation type="submission" date="2020-01" db="EMBL/GenBank/DDBJ databases">
        <authorList>
            <person name="Meier V. D."/>
            <person name="Meier V D."/>
        </authorList>
    </citation>
    <scope>NUCLEOTIDE SEQUENCE</scope>
    <source>
        <strain evidence="2">HLG_WM_MAG_08</strain>
    </source>
</reference>
<dbReference type="EMBL" id="CACVAV010000379">
    <property type="protein sequence ID" value="CAA6824301.1"/>
    <property type="molecule type" value="Genomic_DNA"/>
</dbReference>
<sequence>TSETTRLSAPDPAEEIRRNRIMEAIRNGALG</sequence>
<protein>
    <submittedName>
        <fullName evidence="2">Uncharacterized protein</fullName>
    </submittedName>
</protein>
<evidence type="ECO:0000313" key="2">
    <source>
        <dbReference type="EMBL" id="CAA6824301.1"/>
    </source>
</evidence>
<dbReference type="AlphaFoldDB" id="A0A6S6TNB8"/>
<evidence type="ECO:0000256" key="1">
    <source>
        <dbReference type="SAM" id="MobiDB-lite"/>
    </source>
</evidence>
<gene>
    <name evidence="2" type="ORF">HELGO_WM59752</name>
</gene>
<feature type="non-terminal residue" evidence="2">
    <location>
        <position position="1"/>
    </location>
</feature>